<keyword evidence="3" id="KW-1185">Reference proteome</keyword>
<feature type="compositionally biased region" description="Acidic residues" evidence="1">
    <location>
        <begin position="8"/>
        <end position="22"/>
    </location>
</feature>
<feature type="region of interest" description="Disordered" evidence="1">
    <location>
        <begin position="1"/>
        <end position="30"/>
    </location>
</feature>
<accession>A0A9N9DFC0</accession>
<feature type="non-terminal residue" evidence="2">
    <location>
        <position position="1"/>
    </location>
</feature>
<gene>
    <name evidence="2" type="ORF">FCALED_LOCUS10229</name>
</gene>
<dbReference type="EMBL" id="CAJVPQ010003657">
    <property type="protein sequence ID" value="CAG8634226.1"/>
    <property type="molecule type" value="Genomic_DNA"/>
</dbReference>
<evidence type="ECO:0000313" key="2">
    <source>
        <dbReference type="EMBL" id="CAG8634226.1"/>
    </source>
</evidence>
<organism evidence="2 3">
    <name type="scientific">Funneliformis caledonium</name>
    <dbReference type="NCBI Taxonomy" id="1117310"/>
    <lineage>
        <taxon>Eukaryota</taxon>
        <taxon>Fungi</taxon>
        <taxon>Fungi incertae sedis</taxon>
        <taxon>Mucoromycota</taxon>
        <taxon>Glomeromycotina</taxon>
        <taxon>Glomeromycetes</taxon>
        <taxon>Glomerales</taxon>
        <taxon>Glomeraceae</taxon>
        <taxon>Funneliformis</taxon>
    </lineage>
</organism>
<dbReference type="AlphaFoldDB" id="A0A9N9DFC0"/>
<proteinExistence type="predicted"/>
<name>A0A9N9DFC0_9GLOM</name>
<evidence type="ECO:0000313" key="3">
    <source>
        <dbReference type="Proteomes" id="UP000789570"/>
    </source>
</evidence>
<evidence type="ECO:0000256" key="1">
    <source>
        <dbReference type="SAM" id="MobiDB-lite"/>
    </source>
</evidence>
<protein>
    <submittedName>
        <fullName evidence="2">16156_t:CDS:1</fullName>
    </submittedName>
</protein>
<comment type="caution">
    <text evidence="2">The sequence shown here is derived from an EMBL/GenBank/DDBJ whole genome shotgun (WGS) entry which is preliminary data.</text>
</comment>
<reference evidence="2" key="1">
    <citation type="submission" date="2021-06" db="EMBL/GenBank/DDBJ databases">
        <authorList>
            <person name="Kallberg Y."/>
            <person name="Tangrot J."/>
            <person name="Rosling A."/>
        </authorList>
    </citation>
    <scope>NUCLEOTIDE SEQUENCE</scope>
    <source>
        <strain evidence="2">UK204</strain>
    </source>
</reference>
<dbReference type="Proteomes" id="UP000789570">
    <property type="component" value="Unassembled WGS sequence"/>
</dbReference>
<sequence>IADIFEKDEGEEGEHEEYEEYREEQIKHEDNIPQASRKKLNLNNSLVIIGMLEKIIVNLYNVIELY</sequence>